<evidence type="ECO:0000256" key="1">
    <source>
        <dbReference type="SAM" id="Phobius"/>
    </source>
</evidence>
<keyword evidence="1" id="KW-1133">Transmembrane helix</keyword>
<evidence type="ECO:0000313" key="3">
    <source>
        <dbReference type="Proteomes" id="UP000193083"/>
    </source>
</evidence>
<proteinExistence type="predicted"/>
<organism evidence="2 3">
    <name type="scientific">Mesorhizobium australicum</name>
    <dbReference type="NCBI Taxonomy" id="536018"/>
    <lineage>
        <taxon>Bacteria</taxon>
        <taxon>Pseudomonadati</taxon>
        <taxon>Pseudomonadota</taxon>
        <taxon>Alphaproteobacteria</taxon>
        <taxon>Hyphomicrobiales</taxon>
        <taxon>Phyllobacteriaceae</taxon>
        <taxon>Mesorhizobium</taxon>
    </lineage>
</organism>
<keyword evidence="3" id="KW-1185">Reference proteome</keyword>
<dbReference type="Proteomes" id="UP000193083">
    <property type="component" value="Unassembled WGS sequence"/>
</dbReference>
<dbReference type="AlphaFoldDB" id="A0A1X7P097"/>
<dbReference type="RefSeq" id="WP_176247519.1">
    <property type="nucleotide sequence ID" value="NZ_FXBL01000004.1"/>
</dbReference>
<name>A0A1X7P097_9HYPH</name>
<keyword evidence="1" id="KW-0812">Transmembrane</keyword>
<evidence type="ECO:0000313" key="2">
    <source>
        <dbReference type="EMBL" id="SMH43113.1"/>
    </source>
</evidence>
<sequence length="54" mass="5925">MLARRLTIVSLMTILFGMVFAIIVAEAGRDRRWKTNQVVPCVFDAGVKCGGAEL</sequence>
<accession>A0A1X7P097</accession>
<keyword evidence="1" id="KW-0472">Membrane</keyword>
<gene>
    <name evidence="2" type="ORF">SAMN02982922_2836</name>
</gene>
<reference evidence="2 3" key="1">
    <citation type="submission" date="2017-04" db="EMBL/GenBank/DDBJ databases">
        <authorList>
            <person name="Afonso C.L."/>
            <person name="Miller P.J."/>
            <person name="Scott M.A."/>
            <person name="Spackman E."/>
            <person name="Goraichik I."/>
            <person name="Dimitrov K.M."/>
            <person name="Suarez D.L."/>
            <person name="Swayne D.E."/>
        </authorList>
    </citation>
    <scope>NUCLEOTIDE SEQUENCE [LARGE SCALE GENOMIC DNA]</scope>
    <source>
        <strain evidence="2 3">B5P</strain>
    </source>
</reference>
<protein>
    <submittedName>
        <fullName evidence="2">Uncharacterized protein</fullName>
    </submittedName>
</protein>
<feature type="transmembrane region" description="Helical" evidence="1">
    <location>
        <begin position="6"/>
        <end position="25"/>
    </location>
</feature>
<dbReference type="EMBL" id="FXBL01000004">
    <property type="protein sequence ID" value="SMH43113.1"/>
    <property type="molecule type" value="Genomic_DNA"/>
</dbReference>